<dbReference type="PANTHER" id="PTHR47506">
    <property type="entry name" value="TRANSCRIPTIONAL REGULATORY PROTEIN"/>
    <property type="match status" value="1"/>
</dbReference>
<sequence>MGRKKNIDREMLLDLAEDIVRTKGAASLTIEALARTAGITKGGVQYTFASKAALIESIGTRWLSRYEELLEHHVGPAPTPVERVKGHVAATFEDENSADGKAAGVMTMLMQTPEFLQGTREWYRDKLENVDTTTSEGRMARLAFLAAEGAFYLRFLRLMEIDDAQWAAIYQDINVQLLER</sequence>
<protein>
    <submittedName>
        <fullName evidence="6">TetR/AcrR family transcriptional regulator</fullName>
    </submittedName>
</protein>
<keyword evidence="3" id="KW-0804">Transcription</keyword>
<evidence type="ECO:0000313" key="6">
    <source>
        <dbReference type="EMBL" id="NYT49497.1"/>
    </source>
</evidence>
<feature type="DNA-binding region" description="H-T-H motif" evidence="4">
    <location>
        <begin position="29"/>
        <end position="48"/>
    </location>
</feature>
<dbReference type="SUPFAM" id="SSF46689">
    <property type="entry name" value="Homeodomain-like"/>
    <property type="match status" value="1"/>
</dbReference>
<dbReference type="AlphaFoldDB" id="A0A853FZI1"/>
<proteinExistence type="predicted"/>
<evidence type="ECO:0000259" key="5">
    <source>
        <dbReference type="PROSITE" id="PS50977"/>
    </source>
</evidence>
<dbReference type="PROSITE" id="PS50977">
    <property type="entry name" value="HTH_TETR_2"/>
    <property type="match status" value="1"/>
</dbReference>
<dbReference type="Pfam" id="PF00440">
    <property type="entry name" value="TetR_N"/>
    <property type="match status" value="1"/>
</dbReference>
<accession>A0A853FZI1</accession>
<comment type="caution">
    <text evidence="6">The sequence shown here is derived from an EMBL/GenBank/DDBJ whole genome shotgun (WGS) entry which is preliminary data.</text>
</comment>
<organism evidence="6 7">
    <name type="scientific">Parapusillimonas granuli</name>
    <dbReference type="NCBI Taxonomy" id="380911"/>
    <lineage>
        <taxon>Bacteria</taxon>
        <taxon>Pseudomonadati</taxon>
        <taxon>Pseudomonadota</taxon>
        <taxon>Betaproteobacteria</taxon>
        <taxon>Burkholderiales</taxon>
        <taxon>Alcaligenaceae</taxon>
        <taxon>Parapusillimonas</taxon>
    </lineage>
</organism>
<keyword evidence="1" id="KW-0805">Transcription regulation</keyword>
<evidence type="ECO:0000256" key="3">
    <source>
        <dbReference type="ARBA" id="ARBA00023163"/>
    </source>
</evidence>
<dbReference type="InterPro" id="IPR041479">
    <property type="entry name" value="TetR_CgmR_C"/>
</dbReference>
<dbReference type="InterPro" id="IPR009057">
    <property type="entry name" value="Homeodomain-like_sf"/>
</dbReference>
<evidence type="ECO:0000256" key="2">
    <source>
        <dbReference type="ARBA" id="ARBA00023125"/>
    </source>
</evidence>
<dbReference type="PRINTS" id="PR00455">
    <property type="entry name" value="HTHTETR"/>
</dbReference>
<dbReference type="InterPro" id="IPR001647">
    <property type="entry name" value="HTH_TetR"/>
</dbReference>
<keyword evidence="7" id="KW-1185">Reference proteome</keyword>
<evidence type="ECO:0000256" key="4">
    <source>
        <dbReference type="PROSITE-ProRule" id="PRU00335"/>
    </source>
</evidence>
<evidence type="ECO:0000256" key="1">
    <source>
        <dbReference type="ARBA" id="ARBA00023015"/>
    </source>
</evidence>
<dbReference type="Pfam" id="PF17937">
    <property type="entry name" value="TetR_C_28"/>
    <property type="match status" value="1"/>
</dbReference>
<dbReference type="Gene3D" id="1.10.357.10">
    <property type="entry name" value="Tetracycline Repressor, domain 2"/>
    <property type="match status" value="1"/>
</dbReference>
<dbReference type="PANTHER" id="PTHR47506:SF1">
    <property type="entry name" value="HTH-TYPE TRANSCRIPTIONAL REGULATOR YJDC"/>
    <property type="match status" value="1"/>
</dbReference>
<gene>
    <name evidence="6" type="ORF">H0A72_09285</name>
</gene>
<keyword evidence="2 4" id="KW-0238">DNA-binding</keyword>
<dbReference type="GO" id="GO:0003677">
    <property type="term" value="F:DNA binding"/>
    <property type="evidence" value="ECO:0007669"/>
    <property type="project" value="UniProtKB-UniRule"/>
</dbReference>
<evidence type="ECO:0000313" key="7">
    <source>
        <dbReference type="Proteomes" id="UP000559809"/>
    </source>
</evidence>
<dbReference type="Proteomes" id="UP000559809">
    <property type="component" value="Unassembled WGS sequence"/>
</dbReference>
<dbReference type="RefSeq" id="WP_180154788.1">
    <property type="nucleotide sequence ID" value="NZ_JACHHM010000004.1"/>
</dbReference>
<dbReference type="EMBL" id="JACCEM010000004">
    <property type="protein sequence ID" value="NYT49497.1"/>
    <property type="molecule type" value="Genomic_DNA"/>
</dbReference>
<reference evidence="6 7" key="1">
    <citation type="submission" date="2020-07" db="EMBL/GenBank/DDBJ databases">
        <title>Taxonomic revisions and descriptions of new bacterial species based on genomic comparisons in the high-G+C-content subgroup of the family Alcaligenaceae.</title>
        <authorList>
            <person name="Szabo A."/>
            <person name="Felfoldi T."/>
        </authorList>
    </citation>
    <scope>NUCLEOTIDE SEQUENCE [LARGE SCALE GENOMIC DNA]</scope>
    <source>
        <strain evidence="6 7">LMG 24012</strain>
    </source>
</reference>
<feature type="domain" description="HTH tetR-type" evidence="5">
    <location>
        <begin position="6"/>
        <end position="66"/>
    </location>
</feature>
<name>A0A853FZI1_9BURK</name>